<dbReference type="CDD" id="cd07153">
    <property type="entry name" value="Fur_like"/>
    <property type="match status" value="1"/>
</dbReference>
<organism evidence="8 9">
    <name type="scientific">Thermodesulfobium acidiphilum</name>
    <dbReference type="NCBI Taxonomy" id="1794699"/>
    <lineage>
        <taxon>Bacteria</taxon>
        <taxon>Pseudomonadati</taxon>
        <taxon>Thermodesulfobiota</taxon>
        <taxon>Thermodesulfobiia</taxon>
        <taxon>Thermodesulfobiales</taxon>
        <taxon>Thermodesulfobiaceae</taxon>
        <taxon>Thermodesulfobium</taxon>
    </lineage>
</organism>
<evidence type="ECO:0000256" key="7">
    <source>
        <dbReference type="PIRSR" id="PIRSR602481-1"/>
    </source>
</evidence>
<feature type="binding site" evidence="7">
    <location>
        <position position="116"/>
    </location>
    <ligand>
        <name>Zn(2+)</name>
        <dbReference type="ChEBI" id="CHEBI:29105"/>
    </ligand>
</feature>
<dbReference type="SUPFAM" id="SSF46785">
    <property type="entry name" value="Winged helix' DNA-binding domain"/>
    <property type="match status" value="1"/>
</dbReference>
<name>A0A2R4W1L3_THEAF</name>
<keyword evidence="7" id="KW-0479">Metal-binding</keyword>
<dbReference type="OrthoDB" id="8659436at2"/>
<dbReference type="Gene3D" id="1.10.10.10">
    <property type="entry name" value="Winged helix-like DNA-binding domain superfamily/Winged helix DNA-binding domain"/>
    <property type="match status" value="1"/>
</dbReference>
<accession>A0A2R4W1L3</accession>
<dbReference type="KEGG" id="taci:TDSAC_1254"/>
<dbReference type="RefSeq" id="WP_108309386.1">
    <property type="nucleotide sequence ID" value="NZ_CP020921.1"/>
</dbReference>
<dbReference type="GO" id="GO:0000976">
    <property type="term" value="F:transcription cis-regulatory region binding"/>
    <property type="evidence" value="ECO:0007669"/>
    <property type="project" value="TreeGrafter"/>
</dbReference>
<dbReference type="Pfam" id="PF01475">
    <property type="entry name" value="FUR"/>
    <property type="match status" value="1"/>
</dbReference>
<dbReference type="InterPro" id="IPR036388">
    <property type="entry name" value="WH-like_DNA-bd_sf"/>
</dbReference>
<evidence type="ECO:0000256" key="4">
    <source>
        <dbReference type="ARBA" id="ARBA00023015"/>
    </source>
</evidence>
<keyword evidence="5" id="KW-0238">DNA-binding</keyword>
<keyword evidence="2" id="KW-0678">Repressor</keyword>
<dbReference type="GO" id="GO:0045892">
    <property type="term" value="P:negative regulation of DNA-templated transcription"/>
    <property type="evidence" value="ECO:0007669"/>
    <property type="project" value="TreeGrafter"/>
</dbReference>
<evidence type="ECO:0000313" key="9">
    <source>
        <dbReference type="Proteomes" id="UP000244792"/>
    </source>
</evidence>
<dbReference type="GO" id="GO:0003700">
    <property type="term" value="F:DNA-binding transcription factor activity"/>
    <property type="evidence" value="ECO:0007669"/>
    <property type="project" value="InterPro"/>
</dbReference>
<dbReference type="AlphaFoldDB" id="A0A2R4W1L3"/>
<evidence type="ECO:0000256" key="6">
    <source>
        <dbReference type="ARBA" id="ARBA00023163"/>
    </source>
</evidence>
<evidence type="ECO:0000256" key="1">
    <source>
        <dbReference type="ARBA" id="ARBA00007957"/>
    </source>
</evidence>
<feature type="binding site" evidence="7">
    <location>
        <position position="78"/>
    </location>
    <ligand>
        <name>Zn(2+)</name>
        <dbReference type="ChEBI" id="CHEBI:29105"/>
    </ligand>
</feature>
<comment type="similarity">
    <text evidence="1">Belongs to the Fur family.</text>
</comment>
<dbReference type="GO" id="GO:1900376">
    <property type="term" value="P:regulation of secondary metabolite biosynthetic process"/>
    <property type="evidence" value="ECO:0007669"/>
    <property type="project" value="TreeGrafter"/>
</dbReference>
<gene>
    <name evidence="8" type="ORF">TDSAC_1254</name>
</gene>
<keyword evidence="4" id="KW-0805">Transcription regulation</keyword>
<dbReference type="PANTHER" id="PTHR33202:SF7">
    <property type="entry name" value="FERRIC UPTAKE REGULATION PROTEIN"/>
    <property type="match status" value="1"/>
</dbReference>
<feature type="binding site" evidence="7">
    <location>
        <position position="81"/>
    </location>
    <ligand>
        <name>Zn(2+)</name>
        <dbReference type="ChEBI" id="CHEBI:29105"/>
    </ligand>
</feature>
<feature type="binding site" evidence="7">
    <location>
        <position position="119"/>
    </location>
    <ligand>
        <name>Zn(2+)</name>
        <dbReference type="ChEBI" id="CHEBI:29105"/>
    </ligand>
</feature>
<sequence length="126" mass="14522">MRMTPQRKLIIDILKSTKSHPDALWIYQNAIKKMPRMGLGTVYRTLEQLEREGEIKRIDFKGIAHYDANVNVHPHLLCSKCGKIVDISDSYDFDLRNFDLKGFKIESINLDIIGICPECQSKKGEN</sequence>
<keyword evidence="3 7" id="KW-0862">Zinc</keyword>
<reference evidence="8 9" key="1">
    <citation type="submission" date="2017-04" db="EMBL/GenBank/DDBJ databases">
        <title>Genomic insights into metabolism of Thermodesulfobium acidiphilum.</title>
        <authorList>
            <person name="Toshchakov S.V."/>
            <person name="Frolov E.N."/>
            <person name="Kublanov I.V."/>
            <person name="Samarov N.I."/>
            <person name="Novikov A."/>
            <person name="Lebedinsky A.V."/>
            <person name="Bonch-Osmolovskaya E.A."/>
            <person name="Chernyh N.A."/>
        </authorList>
    </citation>
    <scope>NUCLEOTIDE SEQUENCE [LARGE SCALE GENOMIC DNA]</scope>
    <source>
        <strain evidence="8 9">3127-1</strain>
    </source>
</reference>
<dbReference type="InterPro" id="IPR002481">
    <property type="entry name" value="FUR"/>
</dbReference>
<evidence type="ECO:0000313" key="8">
    <source>
        <dbReference type="EMBL" id="AWB10596.1"/>
    </source>
</evidence>
<dbReference type="EMBL" id="CP020921">
    <property type="protein sequence ID" value="AWB10596.1"/>
    <property type="molecule type" value="Genomic_DNA"/>
</dbReference>
<dbReference type="PANTHER" id="PTHR33202">
    <property type="entry name" value="ZINC UPTAKE REGULATION PROTEIN"/>
    <property type="match status" value="1"/>
</dbReference>
<proteinExistence type="inferred from homology"/>
<evidence type="ECO:0000256" key="5">
    <source>
        <dbReference type="ARBA" id="ARBA00023125"/>
    </source>
</evidence>
<dbReference type="InterPro" id="IPR036390">
    <property type="entry name" value="WH_DNA-bd_sf"/>
</dbReference>
<dbReference type="Proteomes" id="UP000244792">
    <property type="component" value="Chromosome"/>
</dbReference>
<keyword evidence="9" id="KW-1185">Reference proteome</keyword>
<comment type="cofactor">
    <cofactor evidence="7">
        <name>Zn(2+)</name>
        <dbReference type="ChEBI" id="CHEBI:29105"/>
    </cofactor>
    <text evidence="7">Binds 1 zinc ion per subunit.</text>
</comment>
<keyword evidence="6" id="KW-0804">Transcription</keyword>
<evidence type="ECO:0000256" key="3">
    <source>
        <dbReference type="ARBA" id="ARBA00022833"/>
    </source>
</evidence>
<dbReference type="GO" id="GO:0008270">
    <property type="term" value="F:zinc ion binding"/>
    <property type="evidence" value="ECO:0007669"/>
    <property type="project" value="TreeGrafter"/>
</dbReference>
<protein>
    <submittedName>
        <fullName evidence="8">Fur family transcriptional regulator, peroxide stress response regulator</fullName>
    </submittedName>
</protein>
<dbReference type="InterPro" id="IPR043135">
    <property type="entry name" value="Fur_C"/>
</dbReference>
<dbReference type="Gene3D" id="3.30.1490.190">
    <property type="match status" value="1"/>
</dbReference>
<evidence type="ECO:0000256" key="2">
    <source>
        <dbReference type="ARBA" id="ARBA00022491"/>
    </source>
</evidence>